<dbReference type="AlphaFoldDB" id="A0A9D1LEA3"/>
<proteinExistence type="predicted"/>
<gene>
    <name evidence="1" type="ORF">IAC53_08020</name>
</gene>
<comment type="caution">
    <text evidence="1">The sequence shown here is derived from an EMBL/GenBank/DDBJ whole genome shotgun (WGS) entry which is preliminary data.</text>
</comment>
<dbReference type="GO" id="GO:0005840">
    <property type="term" value="C:ribosome"/>
    <property type="evidence" value="ECO:0007669"/>
    <property type="project" value="UniProtKB-KW"/>
</dbReference>
<name>A0A9D1LEA3_9FIRM</name>
<dbReference type="EMBL" id="DVMW01000044">
    <property type="protein sequence ID" value="HIU36534.1"/>
    <property type="molecule type" value="Genomic_DNA"/>
</dbReference>
<keyword evidence="1" id="KW-0687">Ribonucleoprotein</keyword>
<accession>A0A9D1LEA3</accession>
<dbReference type="Proteomes" id="UP000824071">
    <property type="component" value="Unassembled WGS sequence"/>
</dbReference>
<organism evidence="1 2">
    <name type="scientific">Candidatus Fimenecus excrementigallinarum</name>
    <dbReference type="NCBI Taxonomy" id="2840816"/>
    <lineage>
        <taxon>Bacteria</taxon>
        <taxon>Bacillati</taxon>
        <taxon>Bacillota</taxon>
        <taxon>Clostridia</taxon>
        <taxon>Candidatus Fimenecus</taxon>
    </lineage>
</organism>
<dbReference type="SUPFAM" id="SSF55315">
    <property type="entry name" value="L30e-like"/>
    <property type="match status" value="1"/>
</dbReference>
<reference evidence="1" key="2">
    <citation type="journal article" date="2021" name="PeerJ">
        <title>Extensive microbial diversity within the chicken gut microbiome revealed by metagenomics and culture.</title>
        <authorList>
            <person name="Gilroy R."/>
            <person name="Ravi A."/>
            <person name="Getino M."/>
            <person name="Pursley I."/>
            <person name="Horton D.L."/>
            <person name="Alikhan N.F."/>
            <person name="Baker D."/>
            <person name="Gharbi K."/>
            <person name="Hall N."/>
            <person name="Watson M."/>
            <person name="Adriaenssens E.M."/>
            <person name="Foster-Nyarko E."/>
            <person name="Jarju S."/>
            <person name="Secka A."/>
            <person name="Antonio M."/>
            <person name="Oren A."/>
            <person name="Chaudhuri R.R."/>
            <person name="La Ragione R."/>
            <person name="Hildebrand F."/>
            <person name="Pallen M.J."/>
        </authorList>
    </citation>
    <scope>NUCLEOTIDE SEQUENCE</scope>
    <source>
        <strain evidence="1">ChiGjej1B1-19959</strain>
    </source>
</reference>
<keyword evidence="1" id="KW-0689">Ribosomal protein</keyword>
<reference evidence="1" key="1">
    <citation type="submission" date="2020-10" db="EMBL/GenBank/DDBJ databases">
        <authorList>
            <person name="Gilroy R."/>
        </authorList>
    </citation>
    <scope>NUCLEOTIDE SEQUENCE</scope>
    <source>
        <strain evidence="1">ChiGjej1B1-19959</strain>
    </source>
</reference>
<dbReference type="InterPro" id="IPR029064">
    <property type="entry name" value="Ribosomal_eL30-like_sf"/>
</dbReference>
<dbReference type="Gene3D" id="3.30.1330.30">
    <property type="match status" value="1"/>
</dbReference>
<evidence type="ECO:0000313" key="1">
    <source>
        <dbReference type="EMBL" id="HIU36534.1"/>
    </source>
</evidence>
<evidence type="ECO:0000313" key="2">
    <source>
        <dbReference type="Proteomes" id="UP000824071"/>
    </source>
</evidence>
<protein>
    <submittedName>
        <fullName evidence="1">50S ribosomal protein L7ae</fullName>
    </submittedName>
</protein>
<sequence>MTEAKLGGLLGLARRAGLLRVGHDAALGALQAKTARLLLFAADASDRLFAEMERAAAKFSPETALVRSDVSMQALGHYIGKRNVAVLCVDDDGLAKRIQTQVWEGRQDDEEI</sequence>